<protein>
    <submittedName>
        <fullName evidence="2">Uncharacterized protein</fullName>
    </submittedName>
</protein>
<feature type="region of interest" description="Disordered" evidence="1">
    <location>
        <begin position="1"/>
        <end position="125"/>
    </location>
</feature>
<proteinExistence type="predicted"/>
<dbReference type="Proteomes" id="UP000729402">
    <property type="component" value="Unassembled WGS sequence"/>
</dbReference>
<sequence>MSPPHAYSVTVGASIPHPGALHTPTSPSLRPTSPAPKPAEAGLPIPKPSARTPTPPLPRQASPTLEFSARPPCRCRSRPPPLWSPPHANPSAAMAGLSRHRSLRTTSPRCRSLCPPSSRPSSPTP</sequence>
<feature type="compositionally biased region" description="Low complexity" evidence="1">
    <location>
        <begin position="106"/>
        <end position="125"/>
    </location>
</feature>
<name>A0A8J5W858_ZIZPA</name>
<reference evidence="2" key="2">
    <citation type="submission" date="2021-02" db="EMBL/GenBank/DDBJ databases">
        <authorList>
            <person name="Kimball J.A."/>
            <person name="Haas M.W."/>
            <person name="Macchietto M."/>
            <person name="Kono T."/>
            <person name="Duquette J."/>
            <person name="Shao M."/>
        </authorList>
    </citation>
    <scope>NUCLEOTIDE SEQUENCE</scope>
    <source>
        <tissue evidence="2">Fresh leaf tissue</tissue>
    </source>
</reference>
<evidence type="ECO:0000313" key="2">
    <source>
        <dbReference type="EMBL" id="KAG8084669.1"/>
    </source>
</evidence>
<evidence type="ECO:0000313" key="3">
    <source>
        <dbReference type="Proteomes" id="UP000729402"/>
    </source>
</evidence>
<accession>A0A8J5W858</accession>
<organism evidence="2 3">
    <name type="scientific">Zizania palustris</name>
    <name type="common">Northern wild rice</name>
    <dbReference type="NCBI Taxonomy" id="103762"/>
    <lineage>
        <taxon>Eukaryota</taxon>
        <taxon>Viridiplantae</taxon>
        <taxon>Streptophyta</taxon>
        <taxon>Embryophyta</taxon>
        <taxon>Tracheophyta</taxon>
        <taxon>Spermatophyta</taxon>
        <taxon>Magnoliopsida</taxon>
        <taxon>Liliopsida</taxon>
        <taxon>Poales</taxon>
        <taxon>Poaceae</taxon>
        <taxon>BOP clade</taxon>
        <taxon>Oryzoideae</taxon>
        <taxon>Oryzeae</taxon>
        <taxon>Zizaniinae</taxon>
        <taxon>Zizania</taxon>
    </lineage>
</organism>
<feature type="compositionally biased region" description="Low complexity" evidence="1">
    <location>
        <begin position="23"/>
        <end position="32"/>
    </location>
</feature>
<keyword evidence="3" id="KW-1185">Reference proteome</keyword>
<dbReference type="AlphaFoldDB" id="A0A8J5W858"/>
<dbReference type="EMBL" id="JAAALK010000082">
    <property type="protein sequence ID" value="KAG8084669.1"/>
    <property type="molecule type" value="Genomic_DNA"/>
</dbReference>
<comment type="caution">
    <text evidence="2">The sequence shown here is derived from an EMBL/GenBank/DDBJ whole genome shotgun (WGS) entry which is preliminary data.</text>
</comment>
<gene>
    <name evidence="2" type="ORF">GUJ93_ZPchr0010g7207</name>
</gene>
<evidence type="ECO:0000256" key="1">
    <source>
        <dbReference type="SAM" id="MobiDB-lite"/>
    </source>
</evidence>
<feature type="compositionally biased region" description="Pro residues" evidence="1">
    <location>
        <begin position="78"/>
        <end position="88"/>
    </location>
</feature>
<reference evidence="2" key="1">
    <citation type="journal article" date="2021" name="bioRxiv">
        <title>Whole Genome Assembly and Annotation of Northern Wild Rice, Zizania palustris L., Supports a Whole Genome Duplication in the Zizania Genus.</title>
        <authorList>
            <person name="Haas M."/>
            <person name="Kono T."/>
            <person name="Macchietto M."/>
            <person name="Millas R."/>
            <person name="McGilp L."/>
            <person name="Shao M."/>
            <person name="Duquette J."/>
            <person name="Hirsch C.N."/>
            <person name="Kimball J."/>
        </authorList>
    </citation>
    <scope>NUCLEOTIDE SEQUENCE</scope>
    <source>
        <tissue evidence="2">Fresh leaf tissue</tissue>
    </source>
</reference>